<proteinExistence type="predicted"/>
<sequence>MKPEVKSLLNRICISYNRRGHRAFAVFLLSFFIGMCRRAVSDVGCRSPPFQSGFLHFQKFGLEEIRNGIQPRT</sequence>
<evidence type="ECO:0000313" key="1">
    <source>
        <dbReference type="EMBL" id="MXP77121.1"/>
    </source>
</evidence>
<accession>A0A7X3MIP8</accession>
<protein>
    <submittedName>
        <fullName evidence="1">Uncharacterized protein</fullName>
    </submittedName>
</protein>
<name>A0A7X3MIP8_9FIRM</name>
<organism evidence="1 2">
    <name type="scientific">Sporofaciens musculi</name>
    <dbReference type="NCBI Taxonomy" id="2681861"/>
    <lineage>
        <taxon>Bacteria</taxon>
        <taxon>Bacillati</taxon>
        <taxon>Bacillota</taxon>
        <taxon>Clostridia</taxon>
        <taxon>Lachnospirales</taxon>
        <taxon>Lachnospiraceae</taxon>
        <taxon>Sporofaciens</taxon>
    </lineage>
</organism>
<keyword evidence="2" id="KW-1185">Reference proteome</keyword>
<dbReference type="EMBL" id="WUQX01000001">
    <property type="protein sequence ID" value="MXP77121.1"/>
    <property type="molecule type" value="Genomic_DNA"/>
</dbReference>
<dbReference type="Proteomes" id="UP000460412">
    <property type="component" value="Unassembled WGS sequence"/>
</dbReference>
<reference evidence="1 2" key="1">
    <citation type="submission" date="2019-12" db="EMBL/GenBank/DDBJ databases">
        <title>Sporaefaciens musculi gen. nov., sp. nov., a novel bacterium isolated from the caecum of an obese mouse.</title>
        <authorList>
            <person name="Rasmussen T.S."/>
            <person name="Streidl T."/>
            <person name="Hitch T.C.A."/>
            <person name="Wortmann E."/>
            <person name="Deptula P."/>
            <person name="Hansen M."/>
            <person name="Nielsen D.S."/>
            <person name="Clavel T."/>
            <person name="Vogensen F.K."/>
        </authorList>
    </citation>
    <scope>NUCLEOTIDE SEQUENCE [LARGE SCALE GENOMIC DNA]</scope>
    <source>
        <strain evidence="1 2">WCA-9-b2</strain>
    </source>
</reference>
<dbReference type="AlphaFoldDB" id="A0A7X3MIP8"/>
<comment type="caution">
    <text evidence="1">The sequence shown here is derived from an EMBL/GenBank/DDBJ whole genome shotgun (WGS) entry which is preliminary data.</text>
</comment>
<evidence type="ECO:0000313" key="2">
    <source>
        <dbReference type="Proteomes" id="UP000460412"/>
    </source>
</evidence>
<gene>
    <name evidence="1" type="ORF">GN277_17570</name>
</gene>